<dbReference type="HOGENOM" id="CLU_2169179_0_0_5"/>
<dbReference type="Proteomes" id="UP000005954">
    <property type="component" value="Unassembled WGS sequence"/>
</dbReference>
<proteinExistence type="predicted"/>
<reference evidence="1 2" key="1">
    <citation type="submission" date="2005-12" db="EMBL/GenBank/DDBJ databases">
        <authorList>
            <person name="Moran M.A."/>
            <person name="Ferriera S."/>
            <person name="Johnson J."/>
            <person name="Kravitz S."/>
            <person name="Halpern A."/>
            <person name="Remington K."/>
            <person name="Beeson K."/>
            <person name="Tran B."/>
            <person name="Rogers Y.-H."/>
            <person name="Friedman R."/>
            <person name="Venter J.C."/>
        </authorList>
    </citation>
    <scope>NUCLEOTIDE SEQUENCE [LARGE SCALE GENOMIC DNA]</scope>
    <source>
        <strain evidence="2">ATCC BAA-591 / DSM 15170 / ISM</strain>
    </source>
</reference>
<keyword evidence="2" id="KW-1185">Reference proteome</keyword>
<sequence length="110" mass="11669">MAELIQAGGGAVGEDELIRVGDGPAMPFLWEFGDTLPKPEDFVLACSGTTLEDIYRAAEWESQGPRMGAPMVLDRGPVQPLIGVARQAMPRNEPLGVVHSLVVSAKPQSA</sequence>
<dbReference type="EMBL" id="AALY01000001">
    <property type="protein sequence ID" value="EAP78280.1"/>
    <property type="molecule type" value="Genomic_DNA"/>
</dbReference>
<evidence type="ECO:0000313" key="1">
    <source>
        <dbReference type="EMBL" id="EAP78280.1"/>
    </source>
</evidence>
<organism evidence="1 2">
    <name type="scientific">Roseovarius nubinhibens (strain ATCC BAA-591 / DSM 15170 / ISM)</name>
    <dbReference type="NCBI Taxonomy" id="89187"/>
    <lineage>
        <taxon>Bacteria</taxon>
        <taxon>Pseudomonadati</taxon>
        <taxon>Pseudomonadota</taxon>
        <taxon>Alphaproteobacteria</taxon>
        <taxon>Rhodobacterales</taxon>
        <taxon>Roseobacteraceae</taxon>
        <taxon>Roseovarius</taxon>
    </lineage>
</organism>
<accession>A3SLP9</accession>
<dbReference type="AlphaFoldDB" id="A3SLP9"/>
<comment type="caution">
    <text evidence="1">The sequence shown here is derived from an EMBL/GenBank/DDBJ whole genome shotgun (WGS) entry which is preliminary data.</text>
</comment>
<dbReference type="RefSeq" id="WP_009813680.1">
    <property type="nucleotide sequence ID" value="NZ_CH724156.1"/>
</dbReference>
<gene>
    <name evidence="1" type="ORF">ISM_08285</name>
</gene>
<evidence type="ECO:0000313" key="2">
    <source>
        <dbReference type="Proteomes" id="UP000005954"/>
    </source>
</evidence>
<protein>
    <submittedName>
        <fullName evidence="1">Uncharacterized protein</fullName>
    </submittedName>
</protein>
<name>A3SLP9_ROSNI</name>